<gene>
    <name evidence="1" type="ORF">HAQ05_27255</name>
</gene>
<comment type="caution">
    <text evidence="1">The sequence shown here is derived from an EMBL/GenBank/DDBJ whole genome shotgun (WGS) entry which is preliminary data.</text>
</comment>
<dbReference type="EMBL" id="JAAOCA010000069">
    <property type="protein sequence ID" value="MBD1602379.1"/>
    <property type="molecule type" value="Genomic_DNA"/>
</dbReference>
<reference evidence="1 2" key="1">
    <citation type="journal article" date="2020" name="Insects">
        <title>Bacteria Belonging to Pseudomonas typographi sp. nov. from the Bark Beetle Ips typographus Have Genomic Potential to Aid in the Host Ecology.</title>
        <authorList>
            <person name="Peral-Aranega E."/>
            <person name="Saati-Santamaria Z."/>
            <person name="Kolarik M."/>
            <person name="Rivas R."/>
            <person name="Garcia-Fraile P."/>
        </authorList>
    </citation>
    <scope>NUCLEOTIDE SEQUENCE [LARGE SCALE GENOMIC DNA]</scope>
    <source>
        <strain evidence="1 2">CA3A</strain>
    </source>
</reference>
<keyword evidence="2" id="KW-1185">Reference proteome</keyword>
<sequence length="82" mass="8766">MENLSPFEKGVLMSLISLAATIRGTPGFDGEALTKAAQYFTENPAAGCESGASKEAYEWPLNVLKTDLASLQAMLNANKTRN</sequence>
<evidence type="ECO:0000313" key="2">
    <source>
        <dbReference type="Proteomes" id="UP000805841"/>
    </source>
</evidence>
<organism evidence="1 2">
    <name type="scientific">Pseudomonas typographi</name>
    <dbReference type="NCBI Taxonomy" id="2715964"/>
    <lineage>
        <taxon>Bacteria</taxon>
        <taxon>Pseudomonadati</taxon>
        <taxon>Pseudomonadota</taxon>
        <taxon>Gammaproteobacteria</taxon>
        <taxon>Pseudomonadales</taxon>
        <taxon>Pseudomonadaceae</taxon>
        <taxon>Pseudomonas</taxon>
    </lineage>
</organism>
<proteinExistence type="predicted"/>
<protein>
    <submittedName>
        <fullName evidence="1">Uncharacterized protein</fullName>
    </submittedName>
</protein>
<evidence type="ECO:0000313" key="1">
    <source>
        <dbReference type="EMBL" id="MBD1602379.1"/>
    </source>
</evidence>
<dbReference type="Proteomes" id="UP000805841">
    <property type="component" value="Unassembled WGS sequence"/>
</dbReference>
<dbReference type="RefSeq" id="WP_190427305.1">
    <property type="nucleotide sequence ID" value="NZ_JAAOCA010000069.1"/>
</dbReference>
<name>A0ABR7ZAP1_9PSED</name>
<accession>A0ABR7ZAP1</accession>